<dbReference type="Proteomes" id="UP000310108">
    <property type="component" value="Unassembled WGS sequence"/>
</dbReference>
<proteinExistence type="predicted"/>
<dbReference type="EMBL" id="PJEX01000032">
    <property type="protein sequence ID" value="TKW57953.1"/>
    <property type="molecule type" value="Genomic_DNA"/>
</dbReference>
<dbReference type="AlphaFoldDB" id="A0A4U6XQ47"/>
<protein>
    <submittedName>
        <fullName evidence="1">Uncharacterized protein</fullName>
    </submittedName>
</protein>
<dbReference type="InterPro" id="IPR027417">
    <property type="entry name" value="P-loop_NTPase"/>
</dbReference>
<accession>A0A4U6XQ47</accession>
<dbReference type="STRING" id="1306861.A0A4U6XQ47"/>
<name>A0A4U6XQ47_9PEZI</name>
<reference evidence="1 2" key="1">
    <citation type="journal article" date="2019" name="PLoS ONE">
        <title>Comparative genome analysis indicates high evolutionary potential of pathogenicity genes in Colletotrichum tanaceti.</title>
        <authorList>
            <person name="Lelwala R.V."/>
            <person name="Korhonen P.K."/>
            <person name="Young N.D."/>
            <person name="Scott J.B."/>
            <person name="Ades P.A."/>
            <person name="Gasser R.B."/>
            <person name="Taylor P.W.J."/>
        </authorList>
    </citation>
    <scope>NUCLEOTIDE SEQUENCE [LARGE SCALE GENOMIC DNA]</scope>
    <source>
        <strain evidence="1">BRIP57314</strain>
    </source>
</reference>
<organism evidence="1 2">
    <name type="scientific">Colletotrichum tanaceti</name>
    <dbReference type="NCBI Taxonomy" id="1306861"/>
    <lineage>
        <taxon>Eukaryota</taxon>
        <taxon>Fungi</taxon>
        <taxon>Dikarya</taxon>
        <taxon>Ascomycota</taxon>
        <taxon>Pezizomycotina</taxon>
        <taxon>Sordariomycetes</taxon>
        <taxon>Hypocreomycetidae</taxon>
        <taxon>Glomerellales</taxon>
        <taxon>Glomerellaceae</taxon>
        <taxon>Colletotrichum</taxon>
        <taxon>Colletotrichum destructivum species complex</taxon>
    </lineage>
</organism>
<dbReference type="Gene3D" id="3.40.50.300">
    <property type="entry name" value="P-loop containing nucleotide triphosphate hydrolases"/>
    <property type="match status" value="1"/>
</dbReference>
<evidence type="ECO:0000313" key="1">
    <source>
        <dbReference type="EMBL" id="TKW57953.1"/>
    </source>
</evidence>
<evidence type="ECO:0000313" key="2">
    <source>
        <dbReference type="Proteomes" id="UP000310108"/>
    </source>
</evidence>
<comment type="caution">
    <text evidence="1">The sequence shown here is derived from an EMBL/GenBank/DDBJ whole genome shotgun (WGS) entry which is preliminary data.</text>
</comment>
<dbReference type="SUPFAM" id="SSF52540">
    <property type="entry name" value="P-loop containing nucleoside triphosphate hydrolases"/>
    <property type="match status" value="1"/>
</dbReference>
<dbReference type="OrthoDB" id="4847148at2759"/>
<sequence length="686" mass="76569">MDCLLTVTNGDLNWKSTPSAQNAETFGECGKETISVKLKVSEETISPLMHKYLKLDLHLYEAGLLDTRVAKALIYFRDMEHITASDLSLDERAKALKQHNTEAVARLDLIKVSFATSQVTFNMSTQQRLLVQGFDKAEGRKEGSVRHGSRYADLTALNHSLKSQDTKQTIQIDLLLAKPLLRGGEKWAEILDNVFEVAHSADRAENQMSQWFPKSPDSHDMPLGHVPRVNDTLPEGLPKQDPLVRFRDMDQYMITQIVGAANQAFAEEAAAHDLVSAEFAAKLIPLRSSNDNSQFIVIIKSKGRDIYLPTLGESCHIKIPGIKPKNRTVSPDLDEVTESIIYPVRAYADDMDAPFVTMVREQLSKVMDPEKGAETHFTDLDILGLRFRRDLDHGPEAHWARIYNFVKTNAQFLRFETLQNTTIDEEVWFPATRMDFKIECEADDAQVYLVSCPLEPKDDTGNARKPVWVELPFVELDKSTGTRMDDYIKSVGDEQVDLTAIIRRDTSDKTIREEVLAVNALHNPSSAVAAQSALIGDQNVEAFRYLQAFERDEKTRSVNLLEKFPVLLALSQSDGNQSALSECPEQIISQYLNLDAAKKLVISQLNDLPAGLAFIAGVAGSGKTELIKFIIATCIFGQGAAKPVPTLYLAPNNQAVDDMANKGPDRQQRYGHDISSITLLGYFSIR</sequence>
<gene>
    <name evidence="1" type="ORF">CTA1_3081</name>
</gene>
<keyword evidence="2" id="KW-1185">Reference proteome</keyword>